<dbReference type="OrthoDB" id="501284at2"/>
<dbReference type="RefSeq" id="WP_110963866.1">
    <property type="nucleotide sequence ID" value="NZ_CP029693.1"/>
</dbReference>
<protein>
    <recommendedName>
        <fullName evidence="2">Mu DNA binding I gamma subdomain domain-containing protein</fullName>
    </recommendedName>
</protein>
<dbReference type="Pfam" id="PF09039">
    <property type="entry name" value="HTH_Tnp_Mu_2"/>
    <property type="match status" value="1"/>
</dbReference>
<dbReference type="InterPro" id="IPR015126">
    <property type="entry name" value="Mu_I-gamma"/>
</dbReference>
<feature type="domain" description="Mu DNA binding I gamma subdomain" evidence="2">
    <location>
        <begin position="144"/>
        <end position="239"/>
    </location>
</feature>
<evidence type="ECO:0000313" key="4">
    <source>
        <dbReference type="Proteomes" id="UP000250299"/>
    </source>
</evidence>
<feature type="region of interest" description="Disordered" evidence="1">
    <location>
        <begin position="568"/>
        <end position="612"/>
    </location>
</feature>
<evidence type="ECO:0000256" key="1">
    <source>
        <dbReference type="SAM" id="MobiDB-lite"/>
    </source>
</evidence>
<dbReference type="InterPro" id="IPR036397">
    <property type="entry name" value="RNaseH_sf"/>
</dbReference>
<proteinExistence type="predicted"/>
<dbReference type="GO" id="GO:0003676">
    <property type="term" value="F:nucleic acid binding"/>
    <property type="evidence" value="ECO:0007669"/>
    <property type="project" value="InterPro"/>
</dbReference>
<dbReference type="InterPro" id="IPR012337">
    <property type="entry name" value="RNaseH-like_sf"/>
</dbReference>
<organism evidence="3 4">
    <name type="scientific">Pseudomonas putida</name>
    <name type="common">Arthrobacter siderocapsulatus</name>
    <dbReference type="NCBI Taxonomy" id="303"/>
    <lineage>
        <taxon>Bacteria</taxon>
        <taxon>Pseudomonadati</taxon>
        <taxon>Pseudomonadota</taxon>
        <taxon>Gammaproteobacteria</taxon>
        <taxon>Pseudomonadales</taxon>
        <taxon>Pseudomonadaceae</taxon>
        <taxon>Pseudomonas</taxon>
    </lineage>
</organism>
<dbReference type="Gene3D" id="3.30.420.10">
    <property type="entry name" value="Ribonuclease H-like superfamily/Ribonuclease H"/>
    <property type="match status" value="1"/>
</dbReference>
<dbReference type="EMBL" id="CP029693">
    <property type="protein sequence ID" value="AWY40135.1"/>
    <property type="molecule type" value="Genomic_DNA"/>
</dbReference>
<evidence type="ECO:0000259" key="2">
    <source>
        <dbReference type="Pfam" id="PF09039"/>
    </source>
</evidence>
<accession>A0A2Z4RHB6</accession>
<dbReference type="SUPFAM" id="SSF53098">
    <property type="entry name" value="Ribonuclease H-like"/>
    <property type="match status" value="1"/>
</dbReference>
<gene>
    <name evidence="3" type="ORF">DKY63_09580</name>
</gene>
<dbReference type="Gene3D" id="1.10.10.60">
    <property type="entry name" value="Homeodomain-like"/>
    <property type="match status" value="1"/>
</dbReference>
<dbReference type="Proteomes" id="UP000250299">
    <property type="component" value="Chromosome"/>
</dbReference>
<sequence>MQITEPKVGAQYSLDNHILEIVSINDGLISLCSLAHQYHRFIDVTMFASMEQKGKLLLHQRAATDLSLSAQFASLSADDKQRCLYRRAYVDGSLQELNGSLPKAQAKLLIERIAKRIGDSKPPSVSTVWKWKNRYCASNQSLFSLLKKKPGSRKKRIQATVEELIRHYINTVYLTEERPTLTHCYRLLVGHITAENRERHHYGKSPMTAPSYTTFRRRALSFDRFHVAHKRHGLKAAERMAKASGHLYIDTDPYACTLFDSQKMDVNIVDNKGQLIGRPTLSAHIKPSTRRCPGWDISIGPPCAEKMMSATIRAIVTDGKMATIFSDHGAEVFNTWTLTACNTLGIVTDYVPVGDYDAKSFIERFYGTVNTGFCHNLPGTTKGSPRERGDYPSAQRACLTLEQLRSAFTLWIDAYHSSWHEELCTSPNKRHEALVASTPPPEQFSELELKNLCLSNWNLRVDRGMVEKSRLAWYGPGLFEVSERLAPKQRAIVYFNPCDLGTVWVAHPNTPDDWHPAIATNPDYQNGLSLTDHNAVRKAFISERKKFDHTVACLKLYELSQRIQEYQNENKLKKTSSSKKTPSSPPLTRPVADPSNFPTYQIGSTLHHESDE</sequence>
<name>A0A2Z4RHB6_PSEPU</name>
<dbReference type="AlphaFoldDB" id="A0A2Z4RHB6"/>
<evidence type="ECO:0000313" key="3">
    <source>
        <dbReference type="EMBL" id="AWY40135.1"/>
    </source>
</evidence>
<reference evidence="3 4" key="1">
    <citation type="submission" date="2018-05" db="EMBL/GenBank/DDBJ databases">
        <title>Whole genome sequence of Pseudomonas putida JBC17.</title>
        <authorList>
            <person name="Lee Y.H."/>
            <person name="David K."/>
        </authorList>
    </citation>
    <scope>NUCLEOTIDE SEQUENCE [LARGE SCALE GENOMIC DNA]</scope>
    <source>
        <strain evidence="3 4">JBC17</strain>
    </source>
</reference>